<comment type="caution">
    <text evidence="2">The sequence shown here is derived from an EMBL/GenBank/DDBJ whole genome shotgun (WGS) entry which is preliminary data.</text>
</comment>
<feature type="region of interest" description="Disordered" evidence="1">
    <location>
        <begin position="35"/>
        <end position="68"/>
    </location>
</feature>
<feature type="non-terminal residue" evidence="2">
    <location>
        <position position="68"/>
    </location>
</feature>
<organism evidence="2 3">
    <name type="scientific">Trametes pubescens</name>
    <name type="common">White-rot fungus</name>
    <dbReference type="NCBI Taxonomy" id="154538"/>
    <lineage>
        <taxon>Eukaryota</taxon>
        <taxon>Fungi</taxon>
        <taxon>Dikarya</taxon>
        <taxon>Basidiomycota</taxon>
        <taxon>Agaricomycotina</taxon>
        <taxon>Agaricomycetes</taxon>
        <taxon>Polyporales</taxon>
        <taxon>Polyporaceae</taxon>
        <taxon>Trametes</taxon>
    </lineage>
</organism>
<sequence>MGDRRQDTMRKVKQIFAAPTNPITNIDQDLHVNKHGEFINNNNPKPPVKTAQPKKWGHPPKKHLPEEE</sequence>
<proteinExistence type="predicted"/>
<keyword evidence="3" id="KW-1185">Reference proteome</keyword>
<dbReference type="AlphaFoldDB" id="A0A1M2VW78"/>
<evidence type="ECO:0000313" key="3">
    <source>
        <dbReference type="Proteomes" id="UP000184267"/>
    </source>
</evidence>
<dbReference type="EMBL" id="MNAD01000565">
    <property type="protein sequence ID" value="OJT11855.1"/>
    <property type="molecule type" value="Genomic_DNA"/>
</dbReference>
<evidence type="ECO:0000256" key="1">
    <source>
        <dbReference type="SAM" id="MobiDB-lite"/>
    </source>
</evidence>
<accession>A0A1M2VW78</accession>
<dbReference type="Proteomes" id="UP000184267">
    <property type="component" value="Unassembled WGS sequence"/>
</dbReference>
<reference evidence="2 3" key="1">
    <citation type="submission" date="2016-10" db="EMBL/GenBank/DDBJ databases">
        <title>Genome sequence of the basidiomycete white-rot fungus Trametes pubescens.</title>
        <authorList>
            <person name="Makela M.R."/>
            <person name="Granchi Z."/>
            <person name="Peng M."/>
            <person name="De Vries R.P."/>
            <person name="Grigoriev I."/>
            <person name="Riley R."/>
            <person name="Hilden K."/>
        </authorList>
    </citation>
    <scope>NUCLEOTIDE SEQUENCE [LARGE SCALE GENOMIC DNA]</scope>
    <source>
        <strain evidence="2 3">FBCC735</strain>
    </source>
</reference>
<gene>
    <name evidence="2" type="ORF">TRAPUB_11600</name>
</gene>
<protein>
    <submittedName>
        <fullName evidence="2">Uncharacterized protein</fullName>
    </submittedName>
</protein>
<evidence type="ECO:0000313" key="2">
    <source>
        <dbReference type="EMBL" id="OJT11855.1"/>
    </source>
</evidence>
<name>A0A1M2VW78_TRAPU</name>